<dbReference type="EMBL" id="BARV01042138">
    <property type="protein sequence ID" value="GAI46715.1"/>
    <property type="molecule type" value="Genomic_DNA"/>
</dbReference>
<proteinExistence type="predicted"/>
<dbReference type="SUPFAM" id="SSF63380">
    <property type="entry name" value="Riboflavin synthase domain-like"/>
    <property type="match status" value="1"/>
</dbReference>
<dbReference type="InterPro" id="IPR017938">
    <property type="entry name" value="Riboflavin_synthase-like_b-brl"/>
</dbReference>
<reference evidence="1" key="1">
    <citation type="journal article" date="2014" name="Front. Microbiol.">
        <title>High frequency of phylogenetically diverse reductive dehalogenase-homologous genes in deep subseafloor sedimentary metagenomes.</title>
        <authorList>
            <person name="Kawai M."/>
            <person name="Futagami T."/>
            <person name="Toyoda A."/>
            <person name="Takaki Y."/>
            <person name="Nishi S."/>
            <person name="Hori S."/>
            <person name="Arai W."/>
            <person name="Tsubouchi T."/>
            <person name="Morono Y."/>
            <person name="Uchiyama I."/>
            <person name="Ito T."/>
            <person name="Fujiyama A."/>
            <person name="Inagaki F."/>
            <person name="Takami H."/>
        </authorList>
    </citation>
    <scope>NUCLEOTIDE SEQUENCE</scope>
    <source>
        <strain evidence="1">Expedition CK06-06</strain>
    </source>
</reference>
<accession>X1Q6M0</accession>
<protein>
    <recommendedName>
        <fullName evidence="2">FAD-binding FR-type domain-containing protein</fullName>
    </recommendedName>
</protein>
<evidence type="ECO:0000313" key="1">
    <source>
        <dbReference type="EMBL" id="GAI46715.1"/>
    </source>
</evidence>
<organism evidence="1">
    <name type="scientific">marine sediment metagenome</name>
    <dbReference type="NCBI Taxonomy" id="412755"/>
    <lineage>
        <taxon>unclassified sequences</taxon>
        <taxon>metagenomes</taxon>
        <taxon>ecological metagenomes</taxon>
    </lineage>
</organism>
<feature type="non-terminal residue" evidence="1">
    <location>
        <position position="85"/>
    </location>
</feature>
<gene>
    <name evidence="1" type="ORF">S06H3_63504</name>
</gene>
<comment type="caution">
    <text evidence="1">The sequence shown here is derived from an EMBL/GenBank/DDBJ whole genome shotgun (WGS) entry which is preliminary data.</text>
</comment>
<sequence>MAEAKIEGEASLYLSAMCPVADVHQLTETEKLFDISYPGGLGQEPGQFVQVWVPGVGEAPISVCSWQPPGASETFQICVRSIGSV</sequence>
<dbReference type="AlphaFoldDB" id="X1Q6M0"/>
<evidence type="ECO:0008006" key="2">
    <source>
        <dbReference type="Google" id="ProtNLM"/>
    </source>
</evidence>
<dbReference type="Gene3D" id="2.40.30.10">
    <property type="entry name" value="Translation factors"/>
    <property type="match status" value="1"/>
</dbReference>
<name>X1Q6M0_9ZZZZ</name>